<evidence type="ECO:0000256" key="1">
    <source>
        <dbReference type="SAM" id="MobiDB-lite"/>
    </source>
</evidence>
<sequence>MKNIIRFFTYASQEVPNASSKYVVCGNPVIINKNEIYDFDEVMPSEIRSFPKRRRPIEMDFRFDSDDLKPINSGSASSPPIPAPPSVLYKLTEKSESIHNKQGRPIPSPPPYPMKQPIKRVTAPAPAPKSSSFLRPSNIRIPSPFDYDSTSLLNGLPLPPHYKYIPLDNPERRRFTTPAPPSMLPDHVITKAPPREQRRDMIASIRDHKGEAQLGEEGRTKGDRRRNSYNALKKYVPRRPSQSATDLEGNQLEGEASSKNEDNEEKSGLPSFIEHVLNKRNPHRGAQSAINPSSSSFTPIPNPGENSEGNSNNNQNQLQDLLVALGPDKLDQLRQLLTSPSGSGPNDKVGPPVGKANQVTARSKRRGGQSFRSKRSINPNYRKQENKFTRVSNKKELAPSHYHKREHNETCNFQFKKGFNCKRLVFKLENWIDQVRDCEKEFVQISDGINVKRICGEEELYDTIHLDGARVSITHYKSDVRFKDTMSFSGIIKCE</sequence>
<feature type="compositionally biased region" description="Basic and acidic residues" evidence="1">
    <location>
        <begin position="256"/>
        <end position="267"/>
    </location>
</feature>
<feature type="compositionally biased region" description="Low complexity" evidence="1">
    <location>
        <begin position="303"/>
        <end position="314"/>
    </location>
</feature>
<dbReference type="Proteomes" id="UP001642540">
    <property type="component" value="Unassembled WGS sequence"/>
</dbReference>
<accession>A0ABP1PL63</accession>
<feature type="region of interest" description="Disordered" evidence="1">
    <location>
        <begin position="166"/>
        <end position="268"/>
    </location>
</feature>
<protein>
    <submittedName>
        <fullName evidence="2">Uncharacterized protein</fullName>
    </submittedName>
</protein>
<reference evidence="2 3" key="1">
    <citation type="submission" date="2024-08" db="EMBL/GenBank/DDBJ databases">
        <authorList>
            <person name="Cucini C."/>
            <person name="Frati F."/>
        </authorList>
    </citation>
    <scope>NUCLEOTIDE SEQUENCE [LARGE SCALE GENOMIC DNA]</scope>
</reference>
<feature type="compositionally biased region" description="Polar residues" evidence="1">
    <location>
        <begin position="335"/>
        <end position="344"/>
    </location>
</feature>
<comment type="caution">
    <text evidence="2">The sequence shown here is derived from an EMBL/GenBank/DDBJ whole genome shotgun (WGS) entry which is preliminary data.</text>
</comment>
<feature type="compositionally biased region" description="Basic residues" evidence="1">
    <location>
        <begin position="362"/>
        <end position="375"/>
    </location>
</feature>
<proteinExistence type="predicted"/>
<organism evidence="2 3">
    <name type="scientific">Orchesella dallaii</name>
    <dbReference type="NCBI Taxonomy" id="48710"/>
    <lineage>
        <taxon>Eukaryota</taxon>
        <taxon>Metazoa</taxon>
        <taxon>Ecdysozoa</taxon>
        <taxon>Arthropoda</taxon>
        <taxon>Hexapoda</taxon>
        <taxon>Collembola</taxon>
        <taxon>Entomobryomorpha</taxon>
        <taxon>Entomobryoidea</taxon>
        <taxon>Orchesellidae</taxon>
        <taxon>Orchesellinae</taxon>
        <taxon>Orchesella</taxon>
    </lineage>
</organism>
<evidence type="ECO:0000313" key="2">
    <source>
        <dbReference type="EMBL" id="CAL8070468.1"/>
    </source>
</evidence>
<feature type="region of interest" description="Disordered" evidence="1">
    <location>
        <begin position="64"/>
        <end position="84"/>
    </location>
</feature>
<feature type="compositionally biased region" description="Basic and acidic residues" evidence="1">
    <location>
        <begin position="193"/>
        <end position="221"/>
    </location>
</feature>
<feature type="compositionally biased region" description="Polar residues" evidence="1">
    <location>
        <begin position="288"/>
        <end position="299"/>
    </location>
</feature>
<dbReference type="EMBL" id="CAXLJM020000004">
    <property type="protein sequence ID" value="CAL8070468.1"/>
    <property type="molecule type" value="Genomic_DNA"/>
</dbReference>
<gene>
    <name evidence="2" type="ORF">ODALV1_LOCUS1256</name>
</gene>
<keyword evidence="3" id="KW-1185">Reference proteome</keyword>
<feature type="region of interest" description="Disordered" evidence="1">
    <location>
        <begin position="282"/>
        <end position="314"/>
    </location>
</feature>
<evidence type="ECO:0000313" key="3">
    <source>
        <dbReference type="Proteomes" id="UP001642540"/>
    </source>
</evidence>
<name>A0ABP1PL63_9HEXA</name>
<feature type="region of interest" description="Disordered" evidence="1">
    <location>
        <begin position="335"/>
        <end position="382"/>
    </location>
</feature>